<dbReference type="EMBL" id="JAVRJZ010000003">
    <property type="protein sequence ID" value="KAK2724213.1"/>
    <property type="molecule type" value="Genomic_DNA"/>
</dbReference>
<accession>A0AA88LAG0</accession>
<dbReference type="Proteomes" id="UP001187531">
    <property type="component" value="Unassembled WGS sequence"/>
</dbReference>
<organism evidence="2 3">
    <name type="scientific">Artemia franciscana</name>
    <name type="common">Brine shrimp</name>
    <name type="synonym">Artemia sanfranciscana</name>
    <dbReference type="NCBI Taxonomy" id="6661"/>
    <lineage>
        <taxon>Eukaryota</taxon>
        <taxon>Metazoa</taxon>
        <taxon>Ecdysozoa</taxon>
        <taxon>Arthropoda</taxon>
        <taxon>Crustacea</taxon>
        <taxon>Branchiopoda</taxon>
        <taxon>Anostraca</taxon>
        <taxon>Artemiidae</taxon>
        <taxon>Artemia</taxon>
    </lineage>
</organism>
<comment type="caution">
    <text evidence="2">The sequence shown here is derived from an EMBL/GenBank/DDBJ whole genome shotgun (WGS) entry which is preliminary data.</text>
</comment>
<protein>
    <submittedName>
        <fullName evidence="2">Uncharacterized protein</fullName>
    </submittedName>
</protein>
<evidence type="ECO:0000313" key="2">
    <source>
        <dbReference type="EMBL" id="KAK2724213.1"/>
    </source>
</evidence>
<feature type="compositionally biased region" description="Basic and acidic residues" evidence="1">
    <location>
        <begin position="56"/>
        <end position="69"/>
    </location>
</feature>
<keyword evidence="3" id="KW-1185">Reference proteome</keyword>
<dbReference type="AlphaFoldDB" id="A0AA88LAG0"/>
<reference evidence="2" key="1">
    <citation type="submission" date="2023-07" db="EMBL/GenBank/DDBJ databases">
        <title>Chromosome-level genome assembly of Artemia franciscana.</title>
        <authorList>
            <person name="Jo E."/>
        </authorList>
    </citation>
    <scope>NUCLEOTIDE SEQUENCE</scope>
    <source>
        <tissue evidence="2">Whole body</tissue>
    </source>
</reference>
<gene>
    <name evidence="2" type="ORF">QYM36_000914</name>
</gene>
<proteinExistence type="predicted"/>
<feature type="region of interest" description="Disordered" evidence="1">
    <location>
        <begin position="51"/>
        <end position="75"/>
    </location>
</feature>
<name>A0AA88LAG0_ARTSF</name>
<sequence>MQGSSRNKYTQGIRKFIDYISTRGKDGPKNPDLTCVNSVLKALSHLDKMQSSLATAEKRRKENQRDFDPHSFNNDDYQKLKGGVEEFMALVLRSLSRNQLLD</sequence>
<evidence type="ECO:0000313" key="3">
    <source>
        <dbReference type="Proteomes" id="UP001187531"/>
    </source>
</evidence>
<evidence type="ECO:0000256" key="1">
    <source>
        <dbReference type="SAM" id="MobiDB-lite"/>
    </source>
</evidence>